<evidence type="ECO:0000313" key="3">
    <source>
        <dbReference type="Proteomes" id="UP000005289"/>
    </source>
</evidence>
<accession>W0DKL6</accession>
<dbReference type="Proteomes" id="UP000005289">
    <property type="component" value="Chromosome"/>
</dbReference>
<dbReference type="InterPro" id="IPR037026">
    <property type="entry name" value="Vgr_OB-fold_dom_sf"/>
</dbReference>
<evidence type="ECO:0000313" key="2">
    <source>
        <dbReference type="EMBL" id="AHE97430.1"/>
    </source>
</evidence>
<dbReference type="Pfam" id="PF04717">
    <property type="entry name" value="Phage_base_V"/>
    <property type="match status" value="1"/>
</dbReference>
<dbReference type="HOGENOM" id="CLU_019505_1_1_6"/>
<dbReference type="SUPFAM" id="SSF69255">
    <property type="entry name" value="gp5 N-terminal domain-like"/>
    <property type="match status" value="1"/>
</dbReference>
<keyword evidence="3" id="KW-1185">Reference proteome</keyword>
<dbReference type="KEGG" id="tti:THITH_03120"/>
<dbReference type="STRING" id="713585.THITH_03120"/>
<protein>
    <recommendedName>
        <fullName evidence="1">Gp5/Type VI secretion system Vgr protein OB-fold domain-containing protein</fullName>
    </recommendedName>
</protein>
<organism evidence="2 3">
    <name type="scientific">Thioalkalivibrio paradoxus ARh 1</name>
    <dbReference type="NCBI Taxonomy" id="713585"/>
    <lineage>
        <taxon>Bacteria</taxon>
        <taxon>Pseudomonadati</taxon>
        <taxon>Pseudomonadota</taxon>
        <taxon>Gammaproteobacteria</taxon>
        <taxon>Chromatiales</taxon>
        <taxon>Ectothiorhodospiraceae</taxon>
        <taxon>Thioalkalivibrio</taxon>
    </lineage>
</organism>
<gene>
    <name evidence="2" type="ORF">THITH_03120</name>
</gene>
<name>W0DKL6_9GAMM</name>
<dbReference type="Gene3D" id="2.40.50.230">
    <property type="entry name" value="Gp5 N-terminal domain"/>
    <property type="match status" value="1"/>
</dbReference>
<feature type="domain" description="Gp5/Type VI secretion system Vgr protein OB-fold" evidence="1">
    <location>
        <begin position="14"/>
        <end position="82"/>
    </location>
</feature>
<dbReference type="RefSeq" id="WP_006745973.1">
    <property type="nucleotide sequence ID" value="NZ_CP007029.1"/>
</dbReference>
<proteinExistence type="predicted"/>
<dbReference type="AlphaFoldDB" id="W0DKL6"/>
<dbReference type="InterPro" id="IPR006531">
    <property type="entry name" value="Gp5/Vgr_OB"/>
</dbReference>
<reference evidence="2 3" key="1">
    <citation type="submission" date="2013-12" db="EMBL/GenBank/DDBJ databases">
        <authorList>
            <consortium name="DOE Joint Genome Institute"/>
            <person name="Muyzer G."/>
            <person name="Huntemann M."/>
            <person name="Han J."/>
            <person name="Chen A."/>
            <person name="Kyrpides N."/>
            <person name="Mavromatis K."/>
            <person name="Markowitz V."/>
            <person name="Palaniappan K."/>
            <person name="Ivanova N."/>
            <person name="Schaumberg A."/>
            <person name="Pati A."/>
            <person name="Liolios K."/>
            <person name="Nordberg H.P."/>
            <person name="Cantor M.N."/>
            <person name="Hua S.X."/>
            <person name="Woyke T."/>
        </authorList>
    </citation>
    <scope>NUCLEOTIDE SEQUENCE [LARGE SCALE GENOMIC DNA]</scope>
    <source>
        <strain evidence="2 3">ARh 1</strain>
    </source>
</reference>
<evidence type="ECO:0000259" key="1">
    <source>
        <dbReference type="Pfam" id="PF04717"/>
    </source>
</evidence>
<dbReference type="EMBL" id="CP007029">
    <property type="protein sequence ID" value="AHE97430.1"/>
    <property type="molecule type" value="Genomic_DNA"/>
</dbReference>
<sequence>MTPHAIGGLSSLHLGEVTDNADPEGRGRVKVRLHGVDMELWAAVVASSAGSGYGASFIPRRQEVVVLAFVTPELPLVLGSIWSGQGSVPDDAEPQEERYVVRTPAGTVLEFDDGEGPRLEIRTPQGHRLTVTDGNGGEVELARGGQSVKMTASEVSVRSTGEVKVDAASITVSAGMVTVNAGMSKFSGVVQADTVITNAVVSSSYTPGAGNVW</sequence>
<dbReference type="OrthoDB" id="9762420at2"/>